<sequence length="742" mass="76534">MASLTRGNVLPVPIATTPGGSPVKFRLTLIGALIASAVLAGCAGGSDDAPAAAAAGTTTLTPTRTIIMVWDGLRPDSVNATDTPNLYALRQSGVNFSDNHSTYPTFTMMNSSSFATGSFPKTSGFYGNTFWTPPQGSANTIPAGNGASGSAQDYQDPVFTEDYAVLATLNTYYGGQLLLVKSLFATAQAAGLTTATIGKSGAAYLQDLGQGGVFLDENTVQPRSLATELQNSGIALPANVVKNYSGADAVTLASSNGNPTARAGYITFNTTAYDPNGTLTVAARDSADTTQGAPEDAANKYMLSVYTQYILPKKKPMLSLIWFRTPDNVEHGYGPGTANMKAGLRSQDARLGELIAALRANGMDNSTNLVVVSDHGHSSVSGPLSLYPLRAITPSASLPNGTAVNGSTSGTSAASLGAVNANGYSFSGDVRSADLLTYRGFNAYDGSGCSTSAMYGLDANGNPTLPVKTDANGALCGTVNTKYQAISATKTSNPTARFTVPAPGSLPANGIVVAANGGSDYFYVPSHDAATVQNLVKVLQQREEYGAIFVDSRYGSIPGTLTMAQANLENGKRQNNGQPDVVVSFNWDADTSIQGMPGIEFESVGGQRGMHGSFGIADVHNTLIANGPSFQGGLTLTTPTGNVDVAPTVAYLLGLSMPQADGRVINEALVTPASKSQPNVAASTVSSSAASGLAFELPTDLTGATKDASLAAGTYTINMAVKDLSVDGKTYRYFDYAKAVRK</sequence>
<organism evidence="1 2">
    <name type="scientific">Noviherbaspirillum pedocola</name>
    <dbReference type="NCBI Taxonomy" id="2801341"/>
    <lineage>
        <taxon>Bacteria</taxon>
        <taxon>Pseudomonadati</taxon>
        <taxon>Pseudomonadota</taxon>
        <taxon>Betaproteobacteria</taxon>
        <taxon>Burkholderiales</taxon>
        <taxon>Oxalobacteraceae</taxon>
        <taxon>Noviherbaspirillum</taxon>
    </lineage>
</organism>
<evidence type="ECO:0000313" key="2">
    <source>
        <dbReference type="Proteomes" id="UP000622890"/>
    </source>
</evidence>
<dbReference type="Proteomes" id="UP000622890">
    <property type="component" value="Unassembled WGS sequence"/>
</dbReference>
<dbReference type="PANTHER" id="PTHR10151">
    <property type="entry name" value="ECTONUCLEOTIDE PYROPHOSPHATASE/PHOSPHODIESTERASE"/>
    <property type="match status" value="1"/>
</dbReference>
<dbReference type="Pfam" id="PF01663">
    <property type="entry name" value="Phosphodiest"/>
    <property type="match status" value="1"/>
</dbReference>
<reference evidence="1" key="1">
    <citation type="submission" date="2021-01" db="EMBL/GenBank/DDBJ databases">
        <title>Genome sequence of strain Noviherbaspirillum sp. DKR-6.</title>
        <authorList>
            <person name="Chaudhary D.K."/>
        </authorList>
    </citation>
    <scope>NUCLEOTIDE SEQUENCE</scope>
    <source>
        <strain evidence="1">DKR-6</strain>
    </source>
</reference>
<dbReference type="GO" id="GO:0005773">
    <property type="term" value="C:vacuole"/>
    <property type="evidence" value="ECO:0007669"/>
    <property type="project" value="TreeGrafter"/>
</dbReference>
<dbReference type="Gene3D" id="3.40.720.10">
    <property type="entry name" value="Alkaline Phosphatase, subunit A"/>
    <property type="match status" value="2"/>
</dbReference>
<dbReference type="GO" id="GO:0016787">
    <property type="term" value="F:hydrolase activity"/>
    <property type="evidence" value="ECO:0007669"/>
    <property type="project" value="UniProtKB-ARBA"/>
</dbReference>
<name>A0A934WA66_9BURK</name>
<keyword evidence="2" id="KW-1185">Reference proteome</keyword>
<dbReference type="InterPro" id="IPR017850">
    <property type="entry name" value="Alkaline_phosphatase_core_sf"/>
</dbReference>
<comment type="caution">
    <text evidence="1">The sequence shown here is derived from an EMBL/GenBank/DDBJ whole genome shotgun (WGS) entry which is preliminary data.</text>
</comment>
<dbReference type="PANTHER" id="PTHR10151:SF120">
    <property type="entry name" value="BIS(5'-ADENOSYL)-TRIPHOSPHATASE"/>
    <property type="match status" value="1"/>
</dbReference>
<proteinExistence type="predicted"/>
<gene>
    <name evidence="1" type="ORF">JJB74_26495</name>
</gene>
<dbReference type="SUPFAM" id="SSF53649">
    <property type="entry name" value="Alkaline phosphatase-like"/>
    <property type="match status" value="1"/>
</dbReference>
<dbReference type="EMBL" id="JAEPBG010000018">
    <property type="protein sequence ID" value="MBK4738189.1"/>
    <property type="molecule type" value="Genomic_DNA"/>
</dbReference>
<accession>A0A934WA66</accession>
<protein>
    <submittedName>
        <fullName evidence="1">Alkaline phosphatase family protein</fullName>
    </submittedName>
</protein>
<evidence type="ECO:0000313" key="1">
    <source>
        <dbReference type="EMBL" id="MBK4738189.1"/>
    </source>
</evidence>
<dbReference type="AlphaFoldDB" id="A0A934WA66"/>
<dbReference type="InterPro" id="IPR002591">
    <property type="entry name" value="Phosphodiest/P_Trfase"/>
</dbReference>